<accession>A0A0F9J6D1</accession>
<dbReference type="PANTHER" id="PTHR41287:SF1">
    <property type="entry name" value="PROTEIN YMFN"/>
    <property type="match status" value="1"/>
</dbReference>
<dbReference type="PANTHER" id="PTHR41287">
    <property type="match status" value="1"/>
</dbReference>
<dbReference type="GO" id="GO:0004519">
    <property type="term" value="F:endonuclease activity"/>
    <property type="evidence" value="ECO:0007669"/>
    <property type="project" value="InterPro"/>
</dbReference>
<organism evidence="2">
    <name type="scientific">marine sediment metagenome</name>
    <dbReference type="NCBI Taxonomy" id="412755"/>
    <lineage>
        <taxon>unclassified sequences</taxon>
        <taxon>metagenomes</taxon>
        <taxon>ecological metagenomes</taxon>
    </lineage>
</organism>
<protein>
    <recommendedName>
        <fullName evidence="1">Terminase large subunit-like endonuclease domain-containing protein</fullName>
    </recommendedName>
</protein>
<name>A0A0F9J6D1_9ZZZZ</name>
<evidence type="ECO:0000313" key="2">
    <source>
        <dbReference type="EMBL" id="KKM65108.1"/>
    </source>
</evidence>
<dbReference type="AlphaFoldDB" id="A0A0F9J6D1"/>
<evidence type="ECO:0000259" key="1">
    <source>
        <dbReference type="Pfam" id="PF20441"/>
    </source>
</evidence>
<comment type="caution">
    <text evidence="2">The sequence shown here is derived from an EMBL/GenBank/DDBJ whole genome shotgun (WGS) entry which is preliminary data.</text>
</comment>
<reference evidence="2" key="1">
    <citation type="journal article" date="2015" name="Nature">
        <title>Complex archaea that bridge the gap between prokaryotes and eukaryotes.</title>
        <authorList>
            <person name="Spang A."/>
            <person name="Saw J.H."/>
            <person name="Jorgensen S.L."/>
            <person name="Zaremba-Niedzwiedzka K."/>
            <person name="Martijn J."/>
            <person name="Lind A.E."/>
            <person name="van Eijk R."/>
            <person name="Schleper C."/>
            <person name="Guy L."/>
            <person name="Ettema T.J."/>
        </authorList>
    </citation>
    <scope>NUCLEOTIDE SEQUENCE</scope>
</reference>
<sequence>MKVNWQKTTEKYKGRSCVGGIDLSSVSDLTCWVMAFPDKDEPKKIDILMRAWCPEAKIYDKKNKYRDQYQGWKAQGFLETTEGNAIDYDFVRHQIVADAKVFNIHGIAIDIMFDAHDFMRQLNIEMGRSKAKPAVFGCGAGPKYMGPPCNELERRLLEKQVNHGGNPLLRFMADNVAVKSNPAGMYYPDKASSQGKIDGIVGLLLCIDRLIRQEPPSPPPRVPIFV</sequence>
<dbReference type="InterPro" id="IPR046462">
    <property type="entry name" value="TerL_nuclease"/>
</dbReference>
<dbReference type="EMBL" id="LAZR01010777">
    <property type="protein sequence ID" value="KKM65108.1"/>
    <property type="molecule type" value="Genomic_DNA"/>
</dbReference>
<proteinExistence type="predicted"/>
<dbReference type="InterPro" id="IPR005021">
    <property type="entry name" value="Terminase_largesu-like"/>
</dbReference>
<feature type="domain" description="Terminase large subunit-like endonuclease" evidence="1">
    <location>
        <begin position="11"/>
        <end position="211"/>
    </location>
</feature>
<dbReference type="Pfam" id="PF20441">
    <property type="entry name" value="TerL_nuclease"/>
    <property type="match status" value="1"/>
</dbReference>
<gene>
    <name evidence="2" type="ORF">LCGC14_1494610</name>
</gene>